<name>A0A4Z2H3T4_9TELE</name>
<keyword evidence="2" id="KW-1185">Reference proteome</keyword>
<gene>
    <name evidence="1" type="ORF">EYF80_030266</name>
</gene>
<protein>
    <submittedName>
        <fullName evidence="1">Uncharacterized protein</fullName>
    </submittedName>
</protein>
<accession>A0A4Z2H3T4</accession>
<evidence type="ECO:0000313" key="2">
    <source>
        <dbReference type="Proteomes" id="UP000314294"/>
    </source>
</evidence>
<comment type="caution">
    <text evidence="1">The sequence shown here is derived from an EMBL/GenBank/DDBJ whole genome shotgun (WGS) entry which is preliminary data.</text>
</comment>
<dbReference type="EMBL" id="SRLO01000354">
    <property type="protein sequence ID" value="TNN59542.1"/>
    <property type="molecule type" value="Genomic_DNA"/>
</dbReference>
<dbReference type="AlphaFoldDB" id="A0A4Z2H3T4"/>
<dbReference type="Proteomes" id="UP000314294">
    <property type="component" value="Unassembled WGS sequence"/>
</dbReference>
<proteinExistence type="predicted"/>
<sequence length="328" mass="35950">MHDGIHVSFRELRSRGVQVGVFSGQDVHRALGDGSDGLVLQRQGRVKLGDLRLWRRLLLRLVHRERQGEVQRAARVIRLAHASDKLYSELEVLQTFELVDVEGLEPDEFFSELQAIETGLRARSLGKGARLGLLRTRVRLVTFGVEIAPLVEGKTQDRENVGAVPESLPRGGRQGGHSYSNFDVLLLTPGTATVPAASSPSKRQSHFERGPLMPLLLQGDFQNNRRRVGHVGRGGAGLLVMLRLLLPLLLTNESLGSIGIVSLHAGLHVLQLPFLGSQDVCILGPVLTQRHLSWSVHFVVGLQLTSSLTFSTPSRSTARFTPVLVPEG</sequence>
<organism evidence="1 2">
    <name type="scientific">Liparis tanakae</name>
    <name type="common">Tanaka's snailfish</name>
    <dbReference type="NCBI Taxonomy" id="230148"/>
    <lineage>
        <taxon>Eukaryota</taxon>
        <taxon>Metazoa</taxon>
        <taxon>Chordata</taxon>
        <taxon>Craniata</taxon>
        <taxon>Vertebrata</taxon>
        <taxon>Euteleostomi</taxon>
        <taxon>Actinopterygii</taxon>
        <taxon>Neopterygii</taxon>
        <taxon>Teleostei</taxon>
        <taxon>Neoteleostei</taxon>
        <taxon>Acanthomorphata</taxon>
        <taxon>Eupercaria</taxon>
        <taxon>Perciformes</taxon>
        <taxon>Cottioidei</taxon>
        <taxon>Cottales</taxon>
        <taxon>Liparidae</taxon>
        <taxon>Liparis</taxon>
    </lineage>
</organism>
<reference evidence="1 2" key="1">
    <citation type="submission" date="2019-03" db="EMBL/GenBank/DDBJ databases">
        <title>First draft genome of Liparis tanakae, snailfish: a comprehensive survey of snailfish specific genes.</title>
        <authorList>
            <person name="Kim W."/>
            <person name="Song I."/>
            <person name="Jeong J.-H."/>
            <person name="Kim D."/>
            <person name="Kim S."/>
            <person name="Ryu S."/>
            <person name="Song J.Y."/>
            <person name="Lee S.K."/>
        </authorList>
    </citation>
    <scope>NUCLEOTIDE SEQUENCE [LARGE SCALE GENOMIC DNA]</scope>
    <source>
        <tissue evidence="1">Muscle</tissue>
    </source>
</reference>
<evidence type="ECO:0000313" key="1">
    <source>
        <dbReference type="EMBL" id="TNN59542.1"/>
    </source>
</evidence>